<evidence type="ECO:0000256" key="5">
    <source>
        <dbReference type="RuleBase" id="RU004504"/>
    </source>
</evidence>
<keyword evidence="8" id="KW-0456">Lyase</keyword>
<evidence type="ECO:0000256" key="6">
    <source>
        <dbReference type="SAM" id="SignalP"/>
    </source>
</evidence>
<dbReference type="PANTHER" id="PTHR43586">
    <property type="entry name" value="CYSTEINE DESULFURASE"/>
    <property type="match status" value="1"/>
</dbReference>
<keyword evidence="3" id="KW-0663">Pyridoxal phosphate</keyword>
<organism evidence="8 9">
    <name type="scientific">Nonomuraea wenchangensis</name>
    <dbReference type="NCBI Taxonomy" id="568860"/>
    <lineage>
        <taxon>Bacteria</taxon>
        <taxon>Bacillati</taxon>
        <taxon>Actinomycetota</taxon>
        <taxon>Actinomycetes</taxon>
        <taxon>Streptosporangiales</taxon>
        <taxon>Streptosporangiaceae</taxon>
        <taxon>Nonomuraea</taxon>
    </lineage>
</organism>
<evidence type="ECO:0000256" key="1">
    <source>
        <dbReference type="ARBA" id="ARBA00001933"/>
    </source>
</evidence>
<dbReference type="RefSeq" id="WP_091088486.1">
    <property type="nucleotide sequence ID" value="NZ_FOHX01000012.1"/>
</dbReference>
<dbReference type="GO" id="GO:0016829">
    <property type="term" value="F:lyase activity"/>
    <property type="evidence" value="ECO:0007669"/>
    <property type="project" value="UniProtKB-KW"/>
</dbReference>
<evidence type="ECO:0000256" key="2">
    <source>
        <dbReference type="ARBA" id="ARBA00010447"/>
    </source>
</evidence>
<dbReference type="STRING" id="568860.SAMN05421811_11223"/>
<name>A0A1I0L681_9ACTN</name>
<feature type="domain" description="Aminotransferase class V" evidence="7">
    <location>
        <begin position="98"/>
        <end position="412"/>
    </location>
</feature>
<evidence type="ECO:0000256" key="3">
    <source>
        <dbReference type="ARBA" id="ARBA00022898"/>
    </source>
</evidence>
<dbReference type="Gene3D" id="3.90.1150.10">
    <property type="entry name" value="Aspartate Aminotransferase, domain 1"/>
    <property type="match status" value="1"/>
</dbReference>
<evidence type="ECO:0000313" key="9">
    <source>
        <dbReference type="Proteomes" id="UP000199361"/>
    </source>
</evidence>
<comment type="cofactor">
    <cofactor evidence="1 5">
        <name>pyridoxal 5'-phosphate</name>
        <dbReference type="ChEBI" id="CHEBI:597326"/>
    </cofactor>
</comment>
<dbReference type="AlphaFoldDB" id="A0A1I0L681"/>
<evidence type="ECO:0000259" key="7">
    <source>
        <dbReference type="Pfam" id="PF00266"/>
    </source>
</evidence>
<dbReference type="Pfam" id="PF00266">
    <property type="entry name" value="Aminotran_5"/>
    <property type="match status" value="1"/>
</dbReference>
<dbReference type="InterPro" id="IPR020578">
    <property type="entry name" value="Aminotrans_V_PyrdxlP_BS"/>
</dbReference>
<gene>
    <name evidence="8" type="ORF">SAMN05421811_11223</name>
</gene>
<reference evidence="8 9" key="1">
    <citation type="submission" date="2016-10" db="EMBL/GenBank/DDBJ databases">
        <authorList>
            <person name="de Groot N.N."/>
        </authorList>
    </citation>
    <scope>NUCLEOTIDE SEQUENCE [LARGE SCALE GENOMIC DNA]</scope>
    <source>
        <strain evidence="8 9">CGMCC 4.5598</strain>
    </source>
</reference>
<comment type="similarity">
    <text evidence="2">Belongs to the class-V pyridoxal-phosphate-dependent aminotransferase family. Csd subfamily.</text>
</comment>
<feature type="chain" id="PRO_5038412719" evidence="6">
    <location>
        <begin position="28"/>
        <end position="447"/>
    </location>
</feature>
<dbReference type="InterPro" id="IPR015421">
    <property type="entry name" value="PyrdxlP-dep_Trfase_major"/>
</dbReference>
<dbReference type="GO" id="GO:0031071">
    <property type="term" value="F:cysteine desulfurase activity"/>
    <property type="evidence" value="ECO:0007669"/>
    <property type="project" value="UniProtKB-EC"/>
</dbReference>
<dbReference type="InterPro" id="IPR000192">
    <property type="entry name" value="Aminotrans_V_dom"/>
</dbReference>
<accession>A0A1I0L681</accession>
<evidence type="ECO:0000256" key="4">
    <source>
        <dbReference type="ARBA" id="ARBA00050776"/>
    </source>
</evidence>
<dbReference type="InterPro" id="IPR006311">
    <property type="entry name" value="TAT_signal"/>
</dbReference>
<keyword evidence="9" id="KW-1185">Reference proteome</keyword>
<dbReference type="InterPro" id="IPR015424">
    <property type="entry name" value="PyrdxlP-dep_Trfase"/>
</dbReference>
<dbReference type="EMBL" id="FOHX01000012">
    <property type="protein sequence ID" value="SEU34260.1"/>
    <property type="molecule type" value="Genomic_DNA"/>
</dbReference>
<evidence type="ECO:0000313" key="8">
    <source>
        <dbReference type="EMBL" id="SEU34260.1"/>
    </source>
</evidence>
<comment type="catalytic activity">
    <reaction evidence="4">
        <text>(sulfur carrier)-H + L-cysteine = (sulfur carrier)-SH + L-alanine</text>
        <dbReference type="Rhea" id="RHEA:43892"/>
        <dbReference type="Rhea" id="RHEA-COMP:14737"/>
        <dbReference type="Rhea" id="RHEA-COMP:14739"/>
        <dbReference type="ChEBI" id="CHEBI:29917"/>
        <dbReference type="ChEBI" id="CHEBI:35235"/>
        <dbReference type="ChEBI" id="CHEBI:57972"/>
        <dbReference type="ChEBI" id="CHEBI:64428"/>
        <dbReference type="EC" id="2.8.1.7"/>
    </reaction>
</comment>
<dbReference type="PROSITE" id="PS51318">
    <property type="entry name" value="TAT"/>
    <property type="match status" value="1"/>
</dbReference>
<dbReference type="Gene3D" id="3.40.640.10">
    <property type="entry name" value="Type I PLP-dependent aspartate aminotransferase-like (Major domain)"/>
    <property type="match status" value="1"/>
</dbReference>
<keyword evidence="6" id="KW-0732">Signal</keyword>
<feature type="signal peptide" evidence="6">
    <location>
        <begin position="1"/>
        <end position="27"/>
    </location>
</feature>
<dbReference type="PROSITE" id="PS00595">
    <property type="entry name" value="AA_TRANSFER_CLASS_5"/>
    <property type="match status" value="1"/>
</dbReference>
<protein>
    <submittedName>
        <fullName evidence="8">Selenocysteine lyase/Cysteine desulfurase</fullName>
    </submittedName>
</protein>
<sequence length="447" mass="47537">MAAQNDSTIKRAFDRRSLLLASAGVLAAGCTAAAPQPAPKAAKAPAPFDPGDWQSVRDQFQLTRNTAHFSAFMLASHPAPVRVAIEELRAGLDSFPQQYGMGMQDFERSDKVRRALAGYLGGRPDEIALTDSATMGIGLVYGGLRLKEGDEVVTTDHEFYSTYEALRLRTAATGAKQVTVRVYEDPAKASAAAMAAAVTDAITDRTRVLAMTWVHSSTGVKLPVKAIADAVARINASRDQADRIVLCVDGVHGFAAENSTMADLGCDLFMSSGHKWLFGPRGTGFVWGNAAGWGRVDQVIPSFSMPAFMGWFAAKPPAGPPGQLGTPGGYHSFEHRWALAAAVDFHRSIGLARVAERVRTQADQLKEGLAALRHVRLVTPRAADVSAGIVCCAVDGMEPEAVVKRLGEQGVSAAATPYRESFVRFGPSIVTSPQEVDRAVKAMAGLA</sequence>
<dbReference type="SUPFAM" id="SSF53383">
    <property type="entry name" value="PLP-dependent transferases"/>
    <property type="match status" value="1"/>
</dbReference>
<proteinExistence type="inferred from homology"/>
<dbReference type="OrthoDB" id="250246at2"/>
<dbReference type="Proteomes" id="UP000199361">
    <property type="component" value="Unassembled WGS sequence"/>
</dbReference>
<dbReference type="InterPro" id="IPR015422">
    <property type="entry name" value="PyrdxlP-dep_Trfase_small"/>
</dbReference>
<dbReference type="PANTHER" id="PTHR43586:SF8">
    <property type="entry name" value="CYSTEINE DESULFURASE 1, CHLOROPLASTIC"/>
    <property type="match status" value="1"/>
</dbReference>